<dbReference type="AlphaFoldDB" id="A0A7V0Z3I8"/>
<reference evidence="1" key="1">
    <citation type="journal article" date="2020" name="mSystems">
        <title>Genome- and Community-Level Interaction Insights into Carbon Utilization and Element Cycling Functions of Hydrothermarchaeota in Hydrothermal Sediment.</title>
        <authorList>
            <person name="Zhou Z."/>
            <person name="Liu Y."/>
            <person name="Xu W."/>
            <person name="Pan J."/>
            <person name="Luo Z.H."/>
            <person name="Li M."/>
        </authorList>
    </citation>
    <scope>NUCLEOTIDE SEQUENCE [LARGE SCALE GENOMIC DNA]</scope>
    <source>
        <strain evidence="1">SpSt-258</strain>
    </source>
</reference>
<evidence type="ECO:0000313" key="1">
    <source>
        <dbReference type="EMBL" id="HDY57967.1"/>
    </source>
</evidence>
<name>A0A7V0Z3I8_UNCW3</name>
<gene>
    <name evidence="1" type="ORF">ENP86_00190</name>
</gene>
<organism evidence="1">
    <name type="scientific">candidate division WOR-3 bacterium</name>
    <dbReference type="NCBI Taxonomy" id="2052148"/>
    <lineage>
        <taxon>Bacteria</taxon>
        <taxon>Bacteria division WOR-3</taxon>
    </lineage>
</organism>
<proteinExistence type="predicted"/>
<sequence length="114" mass="12513">MIEIPAHSEKGPSKKSCYSGTGVDILSQYKKFWPNKKEVKMVEVMNWGGGAQPDDVACRCYCTCTCNCFCSCYGEIEPYQLGEVNNEAALHCRNATLNYNVGGEWSAAKTGISP</sequence>
<comment type="caution">
    <text evidence="1">The sequence shown here is derived from an EMBL/GenBank/DDBJ whole genome shotgun (WGS) entry which is preliminary data.</text>
</comment>
<protein>
    <submittedName>
        <fullName evidence="1">Uncharacterized protein</fullName>
    </submittedName>
</protein>
<dbReference type="EMBL" id="DSKY01000002">
    <property type="protein sequence ID" value="HDY57967.1"/>
    <property type="molecule type" value="Genomic_DNA"/>
</dbReference>
<accession>A0A7V0Z3I8</accession>